<keyword evidence="1" id="KW-0304">Gas vesicle</keyword>
<evidence type="ECO:0000256" key="3">
    <source>
        <dbReference type="ARBA" id="ARBA00035643"/>
    </source>
</evidence>
<dbReference type="InterPro" id="IPR009430">
    <property type="entry name" value="GvpL/GvpF"/>
</dbReference>
<feature type="compositionally biased region" description="Pro residues" evidence="4">
    <location>
        <begin position="160"/>
        <end position="171"/>
    </location>
</feature>
<feature type="region of interest" description="Disordered" evidence="4">
    <location>
        <begin position="122"/>
        <end position="231"/>
    </location>
</feature>
<dbReference type="EMBL" id="BAAAQX010000017">
    <property type="protein sequence ID" value="GAA2210635.1"/>
    <property type="molecule type" value="Genomic_DNA"/>
</dbReference>
<evidence type="ECO:0000313" key="6">
    <source>
        <dbReference type="Proteomes" id="UP001499843"/>
    </source>
</evidence>
<keyword evidence="6" id="KW-1185">Reference proteome</keyword>
<dbReference type="PANTHER" id="PTHR36852">
    <property type="entry name" value="PROTEIN GVPL 2"/>
    <property type="match status" value="1"/>
</dbReference>
<feature type="compositionally biased region" description="Basic and acidic residues" evidence="4">
    <location>
        <begin position="149"/>
        <end position="159"/>
    </location>
</feature>
<dbReference type="RefSeq" id="WP_344481771.1">
    <property type="nucleotide sequence ID" value="NZ_BAAAQX010000017.1"/>
</dbReference>
<feature type="compositionally biased region" description="Basic and acidic residues" evidence="4">
    <location>
        <begin position="191"/>
        <end position="208"/>
    </location>
</feature>
<sequence length="334" mass="35697">MTDLTYLYAVAREPLPCPAGVAGAPVRTITGAGLVAYVSTVPVERFGEEPLRRSLEDLDWLAETARAHHRVVDAVAAATTTAPVRLVTVYADDAQVAELLERRAESFADVLTQVTGRREWGVKAYTSPPTTSERPNPDTAASETVPTDRPAEAHQEHHGAPPPSTPTPPTAPASAPASAPAPASVSGEKSGSGERVRGGDSNRVRGGDSGRVCSGDNGRVRGGDNQTSRPGTAYLQRRRATLRGREQARRQALQRADHIHRALTALAAAGRRHRPQDPRLSGRTDLMLLNGAYLVDESRAEEFTTLAARLGGDGVEIRLTGPWAPYSFTVMDRP</sequence>
<feature type="compositionally biased region" description="Polar residues" evidence="4">
    <location>
        <begin position="127"/>
        <end position="145"/>
    </location>
</feature>
<dbReference type="Proteomes" id="UP001499843">
    <property type="component" value="Unassembled WGS sequence"/>
</dbReference>
<comment type="caution">
    <text evidence="5">The sequence shown here is derived from an EMBL/GenBank/DDBJ whole genome shotgun (WGS) entry which is preliminary data.</text>
</comment>
<evidence type="ECO:0000256" key="4">
    <source>
        <dbReference type="SAM" id="MobiDB-lite"/>
    </source>
</evidence>
<accession>A0ABN3CMF4</accession>
<comment type="similarity">
    <text evidence="3">Belongs to the gas vesicle GvpF/GvpL family.</text>
</comment>
<proteinExistence type="inferred from homology"/>
<dbReference type="Pfam" id="PF06386">
    <property type="entry name" value="GvpL_GvpF"/>
    <property type="match status" value="2"/>
</dbReference>
<evidence type="ECO:0000313" key="5">
    <source>
        <dbReference type="EMBL" id="GAA2210635.1"/>
    </source>
</evidence>
<gene>
    <name evidence="5" type="ORF">GCM10009850_060940</name>
</gene>
<evidence type="ECO:0008006" key="7">
    <source>
        <dbReference type="Google" id="ProtNLM"/>
    </source>
</evidence>
<evidence type="ECO:0000256" key="2">
    <source>
        <dbReference type="ARBA" id="ARBA00035108"/>
    </source>
</evidence>
<comment type="subcellular location">
    <subcellularLocation>
        <location evidence="2">Gas vesicle</location>
    </subcellularLocation>
</comment>
<organism evidence="5 6">
    <name type="scientific">Nonomuraea monospora</name>
    <dbReference type="NCBI Taxonomy" id="568818"/>
    <lineage>
        <taxon>Bacteria</taxon>
        <taxon>Bacillati</taxon>
        <taxon>Actinomycetota</taxon>
        <taxon>Actinomycetes</taxon>
        <taxon>Streptosporangiales</taxon>
        <taxon>Streptosporangiaceae</taxon>
        <taxon>Nonomuraea</taxon>
    </lineage>
</organism>
<dbReference type="PANTHER" id="PTHR36852:SF1">
    <property type="entry name" value="PROTEIN GVPL 2"/>
    <property type="match status" value="1"/>
</dbReference>
<protein>
    <recommendedName>
        <fullName evidence="7">Gas vesicle protein GvpL/GvpF</fullName>
    </recommendedName>
</protein>
<evidence type="ECO:0000256" key="1">
    <source>
        <dbReference type="ARBA" id="ARBA00022987"/>
    </source>
</evidence>
<reference evidence="5 6" key="1">
    <citation type="journal article" date="2019" name="Int. J. Syst. Evol. Microbiol.">
        <title>The Global Catalogue of Microorganisms (GCM) 10K type strain sequencing project: providing services to taxonomists for standard genome sequencing and annotation.</title>
        <authorList>
            <consortium name="The Broad Institute Genomics Platform"/>
            <consortium name="The Broad Institute Genome Sequencing Center for Infectious Disease"/>
            <person name="Wu L."/>
            <person name="Ma J."/>
        </authorList>
    </citation>
    <scope>NUCLEOTIDE SEQUENCE [LARGE SCALE GENOMIC DNA]</scope>
    <source>
        <strain evidence="5 6">JCM 16114</strain>
    </source>
</reference>
<feature type="compositionally biased region" description="Low complexity" evidence="4">
    <location>
        <begin position="172"/>
        <end position="184"/>
    </location>
</feature>
<name>A0ABN3CMF4_9ACTN</name>